<keyword evidence="3 5" id="KW-1133">Transmembrane helix</keyword>
<gene>
    <name evidence="6" type="ORF">CAAU_0161</name>
</gene>
<evidence type="ECO:0000256" key="1">
    <source>
        <dbReference type="ARBA" id="ARBA00004141"/>
    </source>
</evidence>
<dbReference type="EMBL" id="CAKP01000005">
    <property type="protein sequence ID" value="CCC57810.1"/>
    <property type="molecule type" value="Genomic_DNA"/>
</dbReference>
<comment type="caution">
    <text evidence="6">The sequence shown here is derived from an EMBL/GenBank/DDBJ whole genome shotgun (WGS) entry which is preliminary data.</text>
</comment>
<comment type="subcellular location">
    <subcellularLocation>
        <location evidence="1">Membrane</location>
        <topology evidence="1">Multi-pass membrane protein</topology>
    </subcellularLocation>
</comment>
<dbReference type="AlphaFoldDB" id="G0V3X0"/>
<dbReference type="GO" id="GO:0016020">
    <property type="term" value="C:membrane"/>
    <property type="evidence" value="ECO:0007669"/>
    <property type="project" value="UniProtKB-SubCell"/>
</dbReference>
<evidence type="ECO:0000256" key="5">
    <source>
        <dbReference type="SAM" id="Phobius"/>
    </source>
</evidence>
<feature type="transmembrane region" description="Helical" evidence="5">
    <location>
        <begin position="20"/>
        <end position="40"/>
    </location>
</feature>
<evidence type="ECO:0000256" key="3">
    <source>
        <dbReference type="ARBA" id="ARBA00022989"/>
    </source>
</evidence>
<dbReference type="STRING" id="857293.CAAU_0161"/>
<dbReference type="RefSeq" id="WP_008907533.1">
    <property type="nucleotide sequence ID" value="NZ_CAKP01000005.1"/>
</dbReference>
<proteinExistence type="predicted"/>
<name>G0V3X0_9CLOT</name>
<evidence type="ECO:0000256" key="2">
    <source>
        <dbReference type="ARBA" id="ARBA00022692"/>
    </source>
</evidence>
<organism evidence="6 7">
    <name type="scientific">Caloramator australicus RC3</name>
    <dbReference type="NCBI Taxonomy" id="857293"/>
    <lineage>
        <taxon>Bacteria</taxon>
        <taxon>Bacillati</taxon>
        <taxon>Bacillota</taxon>
        <taxon>Clostridia</taxon>
        <taxon>Eubacteriales</taxon>
        <taxon>Clostridiaceae</taxon>
        <taxon>Caloramator</taxon>
    </lineage>
</organism>
<keyword evidence="4 5" id="KW-0472">Membrane</keyword>
<dbReference type="Gene3D" id="1.10.3720.10">
    <property type="entry name" value="MetI-like"/>
    <property type="match status" value="1"/>
</dbReference>
<reference evidence="6 7" key="1">
    <citation type="journal article" date="2011" name="J. Bacteriol.">
        <title>Draft genome sequence of Caloramator australicus strain RC3T, a thermoanaerobe from the Great Artesian Basin of Australia.</title>
        <authorList>
            <person name="Ogg C.D."/>
            <person name="Patel B.K.C."/>
        </authorList>
    </citation>
    <scope>NUCLEOTIDE SEQUENCE [LARGE SCALE GENOMIC DNA]</scope>
    <source>
        <strain evidence="6 7">RC3</strain>
    </source>
</reference>
<dbReference type="Proteomes" id="UP000007652">
    <property type="component" value="Unassembled WGS sequence"/>
</dbReference>
<dbReference type="OrthoDB" id="187395at2"/>
<evidence type="ECO:0000313" key="6">
    <source>
        <dbReference type="EMBL" id="CCC57810.1"/>
    </source>
</evidence>
<dbReference type="InterPro" id="IPR035906">
    <property type="entry name" value="MetI-like_sf"/>
</dbReference>
<evidence type="ECO:0000256" key="4">
    <source>
        <dbReference type="ARBA" id="ARBA00023136"/>
    </source>
</evidence>
<evidence type="ECO:0000313" key="7">
    <source>
        <dbReference type="Proteomes" id="UP000007652"/>
    </source>
</evidence>
<keyword evidence="7" id="KW-1185">Reference proteome</keyword>
<sequence length="47" mass="5275">MYTLPLGLVTLQGQYNTEWGVYSAAAILTAIPVMMIFAYLSKYLTKE</sequence>
<keyword evidence="2 5" id="KW-0812">Transmembrane</keyword>
<dbReference type="SUPFAM" id="SSF161098">
    <property type="entry name" value="MetI-like"/>
    <property type="match status" value="1"/>
</dbReference>
<accession>G0V3X0</accession>
<protein>
    <submittedName>
        <fullName evidence="6">Uncharacterized protein</fullName>
    </submittedName>
</protein>